<dbReference type="Pfam" id="PF07690">
    <property type="entry name" value="MFS_1"/>
    <property type="match status" value="1"/>
</dbReference>
<dbReference type="EMBL" id="LBPX01000039">
    <property type="protein sequence ID" value="KKP66034.1"/>
    <property type="molecule type" value="Genomic_DNA"/>
</dbReference>
<feature type="domain" description="Major facilitator superfamily (MFS) profile" evidence="6">
    <location>
        <begin position="1"/>
        <end position="385"/>
    </location>
</feature>
<feature type="transmembrane region" description="Helical" evidence="5">
    <location>
        <begin position="162"/>
        <end position="182"/>
    </location>
</feature>
<feature type="transmembrane region" description="Helical" evidence="5">
    <location>
        <begin position="71"/>
        <end position="88"/>
    </location>
</feature>
<dbReference type="InterPro" id="IPR011701">
    <property type="entry name" value="MFS"/>
</dbReference>
<dbReference type="PANTHER" id="PTHR23530">
    <property type="entry name" value="TRANSPORT PROTEIN-RELATED"/>
    <property type="match status" value="1"/>
</dbReference>
<protein>
    <recommendedName>
        <fullName evidence="6">Major facilitator superfamily (MFS) profile domain-containing protein</fullName>
    </recommendedName>
</protein>
<name>A0A0G0B9G9_9BACT</name>
<evidence type="ECO:0000256" key="4">
    <source>
        <dbReference type="ARBA" id="ARBA00023136"/>
    </source>
</evidence>
<keyword evidence="4 5" id="KW-0472">Membrane</keyword>
<organism evidence="7 8">
    <name type="scientific">Candidatus Roizmanbacteria bacterium GW2011_GWC2_35_12</name>
    <dbReference type="NCBI Taxonomy" id="1618485"/>
    <lineage>
        <taxon>Bacteria</taxon>
        <taxon>Candidatus Roizmaniibacteriota</taxon>
    </lineage>
</organism>
<dbReference type="GO" id="GO:0016020">
    <property type="term" value="C:membrane"/>
    <property type="evidence" value="ECO:0007669"/>
    <property type="project" value="UniProtKB-SubCell"/>
</dbReference>
<dbReference type="InterPro" id="IPR005829">
    <property type="entry name" value="Sugar_transporter_CS"/>
</dbReference>
<dbReference type="PANTHER" id="PTHR23530:SF1">
    <property type="entry name" value="PERMEASE, MAJOR FACILITATOR SUPERFAMILY-RELATED"/>
    <property type="match status" value="1"/>
</dbReference>
<dbReference type="InterPro" id="IPR036259">
    <property type="entry name" value="MFS_trans_sf"/>
</dbReference>
<proteinExistence type="predicted"/>
<feature type="transmembrane region" description="Helical" evidence="5">
    <location>
        <begin position="300"/>
        <end position="317"/>
    </location>
</feature>
<keyword evidence="3 5" id="KW-1133">Transmembrane helix</keyword>
<evidence type="ECO:0000256" key="3">
    <source>
        <dbReference type="ARBA" id="ARBA00022989"/>
    </source>
</evidence>
<dbReference type="Gene3D" id="1.20.1250.20">
    <property type="entry name" value="MFS general substrate transporter like domains"/>
    <property type="match status" value="1"/>
</dbReference>
<evidence type="ECO:0000259" key="6">
    <source>
        <dbReference type="PROSITE" id="PS50850"/>
    </source>
</evidence>
<dbReference type="Proteomes" id="UP000034127">
    <property type="component" value="Unassembled WGS sequence"/>
</dbReference>
<dbReference type="InterPro" id="IPR053160">
    <property type="entry name" value="MFS_DHA3_Transporter"/>
</dbReference>
<comment type="caution">
    <text evidence="7">The sequence shown here is derived from an EMBL/GenBank/DDBJ whole genome shotgun (WGS) entry which is preliminary data.</text>
</comment>
<feature type="transmembrane region" description="Helical" evidence="5">
    <location>
        <begin position="361"/>
        <end position="379"/>
    </location>
</feature>
<reference evidence="7 8" key="1">
    <citation type="journal article" date="2015" name="Nature">
        <title>rRNA introns, odd ribosomes, and small enigmatic genomes across a large radiation of phyla.</title>
        <authorList>
            <person name="Brown C.T."/>
            <person name="Hug L.A."/>
            <person name="Thomas B.C."/>
            <person name="Sharon I."/>
            <person name="Castelle C.J."/>
            <person name="Singh A."/>
            <person name="Wilkins M.J."/>
            <person name="Williams K.H."/>
            <person name="Banfield J.F."/>
        </authorList>
    </citation>
    <scope>NUCLEOTIDE SEQUENCE [LARGE SCALE GENOMIC DNA]</scope>
</reference>
<sequence>MVIQDFKIFIIDIMRRNIRLLAFFNFFTDLQFHSAVLFTLAMSLFAVSMISSALFEVPTGIFSDLIGRKRTVILGAFSAFISAILYALGTNYWILFLGATFNGLSNAWYSGNNDALFNDSLRQTNNRHKFDEYLGKINSFSQAARMIGVVIGSIIAYWSFPIIMWLSVIPQFICIIISFFIIDPKVFRKESANIFSHIHLSSLSLWKNKKLRLLSIRYIISEGVGEANFQFGAAFINTLWPIWAIGLSRALSYFGAVVSLWFSSKIIKKIGIYKILIVYDVVNRFLGLTAAIISNIFSPILMSLTSILFGPGSTAATTLRQKEYPKNQQATMASLNSLMAKLVYGIFSIVLGSLADRFGPAKAYLIAQILLSANILTAIKLNKKN</sequence>
<evidence type="ECO:0000256" key="2">
    <source>
        <dbReference type="ARBA" id="ARBA00022692"/>
    </source>
</evidence>
<accession>A0A0G0B9G9</accession>
<dbReference type="GO" id="GO:0022857">
    <property type="term" value="F:transmembrane transporter activity"/>
    <property type="evidence" value="ECO:0007669"/>
    <property type="project" value="InterPro"/>
</dbReference>
<evidence type="ECO:0000256" key="1">
    <source>
        <dbReference type="ARBA" id="ARBA00004141"/>
    </source>
</evidence>
<dbReference type="PROSITE" id="PS00216">
    <property type="entry name" value="SUGAR_TRANSPORT_1"/>
    <property type="match status" value="1"/>
</dbReference>
<comment type="subcellular location">
    <subcellularLocation>
        <location evidence="1">Membrane</location>
        <topology evidence="1">Multi-pass membrane protein</topology>
    </subcellularLocation>
</comment>
<evidence type="ECO:0000256" key="5">
    <source>
        <dbReference type="SAM" id="Phobius"/>
    </source>
</evidence>
<dbReference type="InterPro" id="IPR020846">
    <property type="entry name" value="MFS_dom"/>
</dbReference>
<gene>
    <name evidence="7" type="ORF">UR63_C0039G0007</name>
</gene>
<evidence type="ECO:0000313" key="8">
    <source>
        <dbReference type="Proteomes" id="UP000034127"/>
    </source>
</evidence>
<dbReference type="SUPFAM" id="SSF103473">
    <property type="entry name" value="MFS general substrate transporter"/>
    <property type="match status" value="1"/>
</dbReference>
<dbReference type="AlphaFoldDB" id="A0A0G0B9G9"/>
<keyword evidence="2 5" id="KW-0812">Transmembrane</keyword>
<feature type="transmembrane region" description="Helical" evidence="5">
    <location>
        <begin position="338"/>
        <end position="355"/>
    </location>
</feature>
<dbReference type="PROSITE" id="PS50850">
    <property type="entry name" value="MFS"/>
    <property type="match status" value="1"/>
</dbReference>
<feature type="transmembrane region" description="Helical" evidence="5">
    <location>
        <begin position="242"/>
        <end position="263"/>
    </location>
</feature>
<evidence type="ECO:0000313" key="7">
    <source>
        <dbReference type="EMBL" id="KKP66034.1"/>
    </source>
</evidence>